<sequence>MIIDLTKTIEDGMTVYPGDPKVSLTTIAEVEKDGYENHLLMTSMHSGTHIDGPKHFISNQPYIDAFPLDTFIGKARLIDDGQPYNDAGESILFIRSNGYLTETFVQSLLKHPIRVIVLEGTSPDESPYPIHQLLLGAGVFIVENATNFDQLPSNQTFKAYIIPLKIHADSSPCRVFVEI</sequence>
<accession>A0ABT2Y8X0</accession>
<dbReference type="EMBL" id="JAOVQM010000005">
    <property type="protein sequence ID" value="MCV2232485.1"/>
    <property type="molecule type" value="Genomic_DNA"/>
</dbReference>
<reference evidence="1" key="1">
    <citation type="submission" date="2022-09" db="EMBL/GenBank/DDBJ databases">
        <title>Novel Mycoplasma species identified in domestic and wild animals.</title>
        <authorList>
            <person name="Volokhov D.V."/>
            <person name="Furtak V.A."/>
            <person name="Zagorodnyaya T.A."/>
        </authorList>
    </citation>
    <scope>NUCLEOTIDE SEQUENCE</scope>
    <source>
        <strain evidence="1">Oakley</strain>
    </source>
</reference>
<dbReference type="Gene3D" id="3.50.30.50">
    <property type="entry name" value="Putative cyclase"/>
    <property type="match status" value="2"/>
</dbReference>
<keyword evidence="2" id="KW-1185">Reference proteome</keyword>
<dbReference type="PANTHER" id="PTHR31118">
    <property type="entry name" value="CYCLASE-LIKE PROTEIN 2"/>
    <property type="match status" value="1"/>
</dbReference>
<dbReference type="InterPro" id="IPR007325">
    <property type="entry name" value="KFase/CYL"/>
</dbReference>
<dbReference type="Proteomes" id="UP001177160">
    <property type="component" value="Unassembled WGS sequence"/>
</dbReference>
<comment type="caution">
    <text evidence="1">The sequence shown here is derived from an EMBL/GenBank/DDBJ whole genome shotgun (WGS) entry which is preliminary data.</text>
</comment>
<gene>
    <name evidence="1" type="ORF">N7548_06565</name>
</gene>
<proteinExistence type="predicted"/>
<dbReference type="InterPro" id="IPR037175">
    <property type="entry name" value="KFase_sf"/>
</dbReference>
<dbReference type="Pfam" id="PF04199">
    <property type="entry name" value="Cyclase"/>
    <property type="match status" value="1"/>
</dbReference>
<organism evidence="1 2">
    <name type="scientific">Paracholeplasma manati</name>
    <dbReference type="NCBI Taxonomy" id="591373"/>
    <lineage>
        <taxon>Bacteria</taxon>
        <taxon>Bacillati</taxon>
        <taxon>Mycoplasmatota</taxon>
        <taxon>Mollicutes</taxon>
        <taxon>Acholeplasmatales</taxon>
        <taxon>Acholeplasmataceae</taxon>
        <taxon>Paracholeplasma</taxon>
    </lineage>
</organism>
<dbReference type="PANTHER" id="PTHR31118:SF12">
    <property type="entry name" value="CYCLASE-LIKE PROTEIN 2"/>
    <property type="match status" value="1"/>
</dbReference>
<dbReference type="SUPFAM" id="SSF102198">
    <property type="entry name" value="Putative cyclase"/>
    <property type="match status" value="1"/>
</dbReference>
<name>A0ABT2Y8X0_9MOLU</name>
<evidence type="ECO:0000313" key="2">
    <source>
        <dbReference type="Proteomes" id="UP001177160"/>
    </source>
</evidence>
<evidence type="ECO:0000313" key="1">
    <source>
        <dbReference type="EMBL" id="MCV2232485.1"/>
    </source>
</evidence>
<protein>
    <submittedName>
        <fullName evidence="1">Cyclase family protein</fullName>
    </submittedName>
</protein>
<dbReference type="RefSeq" id="WP_263608672.1">
    <property type="nucleotide sequence ID" value="NZ_JAOVQM010000005.1"/>
</dbReference>